<evidence type="ECO:0000256" key="1">
    <source>
        <dbReference type="SAM" id="MobiDB-lite"/>
    </source>
</evidence>
<dbReference type="EMBL" id="VOSK01000239">
    <property type="protein sequence ID" value="MPR29520.1"/>
    <property type="molecule type" value="Genomic_DNA"/>
</dbReference>
<keyword evidence="3" id="KW-1185">Reference proteome</keyword>
<dbReference type="Proteomes" id="UP000403266">
    <property type="component" value="Unassembled WGS sequence"/>
</dbReference>
<feature type="region of interest" description="Disordered" evidence="1">
    <location>
        <begin position="60"/>
        <end position="80"/>
    </location>
</feature>
<dbReference type="AlphaFoldDB" id="A0A5N7MS87"/>
<evidence type="ECO:0008006" key="4">
    <source>
        <dbReference type="Google" id="ProtNLM"/>
    </source>
</evidence>
<proteinExistence type="predicted"/>
<gene>
    <name evidence="2" type="ORF">FS320_31635</name>
</gene>
<protein>
    <recommendedName>
        <fullName evidence="4">Helix-turn-helix domain-containing protein</fullName>
    </recommendedName>
</protein>
<reference evidence="2 3" key="1">
    <citation type="journal article" date="2019" name="Syst. Appl. Microbiol.">
        <title>Microvirga tunisiensis sp. nov., a root nodule symbiotic bacterium isolated from Lupinus micranthus and L. luteus grown in Northern Tunisia.</title>
        <authorList>
            <person name="Msaddak A."/>
            <person name="Rejili M."/>
            <person name="Duran D."/>
            <person name="Mars M."/>
            <person name="Palacios J.M."/>
            <person name="Ruiz-Argueso T."/>
            <person name="Rey L."/>
            <person name="Imperial J."/>
        </authorList>
    </citation>
    <scope>NUCLEOTIDE SEQUENCE [LARGE SCALE GENOMIC DNA]</scope>
    <source>
        <strain evidence="2 3">Lmie10</strain>
    </source>
</reference>
<organism evidence="2 3">
    <name type="scientific">Microvirga tunisiensis</name>
    <dbReference type="NCBI Taxonomy" id="2108360"/>
    <lineage>
        <taxon>Bacteria</taxon>
        <taxon>Pseudomonadati</taxon>
        <taxon>Pseudomonadota</taxon>
        <taxon>Alphaproteobacteria</taxon>
        <taxon>Hyphomicrobiales</taxon>
        <taxon>Methylobacteriaceae</taxon>
        <taxon>Microvirga</taxon>
    </lineage>
</organism>
<name>A0A5N7MS87_9HYPH</name>
<comment type="caution">
    <text evidence="2">The sequence shown here is derived from an EMBL/GenBank/DDBJ whole genome shotgun (WGS) entry which is preliminary data.</text>
</comment>
<sequence length="80" mass="8947">MAKELDIGVSTFWQYLRQGLLPAGVKRGGLVRWHVQRTCDAWEGKAVAEKVNAPELTNLTQPGFDPILEASRGKATQKRR</sequence>
<evidence type="ECO:0000313" key="3">
    <source>
        <dbReference type="Proteomes" id="UP000403266"/>
    </source>
</evidence>
<accession>A0A5N7MS87</accession>
<evidence type="ECO:0000313" key="2">
    <source>
        <dbReference type="EMBL" id="MPR29520.1"/>
    </source>
</evidence>